<accession>A0ABR3AJV3</accession>
<dbReference type="Proteomes" id="UP001448207">
    <property type="component" value="Unassembled WGS sequence"/>
</dbReference>
<dbReference type="EMBL" id="JBCLYO010000036">
    <property type="protein sequence ID" value="KAL0075507.1"/>
    <property type="molecule type" value="Genomic_DNA"/>
</dbReference>
<keyword evidence="2" id="KW-0819">tRNA processing</keyword>
<comment type="caution">
    <text evidence="6">The sequence shown here is derived from an EMBL/GenBank/DDBJ whole genome shotgun (WGS) entry which is preliminary data.</text>
</comment>
<dbReference type="SUPFAM" id="SSF55120">
    <property type="entry name" value="Pseudouridine synthase"/>
    <property type="match status" value="1"/>
</dbReference>
<evidence type="ECO:0000313" key="7">
    <source>
        <dbReference type="Proteomes" id="UP001448207"/>
    </source>
</evidence>
<organism evidence="6 7">
    <name type="scientific">Phycomyces blakesleeanus</name>
    <dbReference type="NCBI Taxonomy" id="4837"/>
    <lineage>
        <taxon>Eukaryota</taxon>
        <taxon>Fungi</taxon>
        <taxon>Fungi incertae sedis</taxon>
        <taxon>Mucoromycota</taxon>
        <taxon>Mucoromycotina</taxon>
        <taxon>Mucoromycetes</taxon>
        <taxon>Mucorales</taxon>
        <taxon>Phycomycetaceae</taxon>
        <taxon>Phycomyces</taxon>
    </lineage>
</organism>
<dbReference type="InterPro" id="IPR020095">
    <property type="entry name" value="PsdUridine_synth_TruA_C"/>
</dbReference>
<dbReference type="PANTHER" id="PTHR11142:SF4">
    <property type="entry name" value="PSEUDOURIDYLATE SYNTHASE 1 HOMOLOG"/>
    <property type="match status" value="1"/>
</dbReference>
<proteinExistence type="inferred from homology"/>
<evidence type="ECO:0000313" key="6">
    <source>
        <dbReference type="EMBL" id="KAL0075507.1"/>
    </source>
</evidence>
<evidence type="ECO:0000256" key="1">
    <source>
        <dbReference type="ARBA" id="ARBA00009375"/>
    </source>
</evidence>
<dbReference type="InterPro" id="IPR020097">
    <property type="entry name" value="PsdUridine_synth_TruA_a/b_dom"/>
</dbReference>
<dbReference type="Gene3D" id="3.30.70.660">
    <property type="entry name" value="Pseudouridine synthase I, catalytic domain, C-terminal subdomain"/>
    <property type="match status" value="1"/>
</dbReference>
<gene>
    <name evidence="6" type="ORF">J3Q64DRAFT_1775378</name>
</gene>
<dbReference type="InterPro" id="IPR001406">
    <property type="entry name" value="PsdUridine_synth_TruA"/>
</dbReference>
<dbReference type="NCBIfam" id="TIGR00071">
    <property type="entry name" value="hisT_truA"/>
    <property type="match status" value="1"/>
</dbReference>
<dbReference type="CDD" id="cd02568">
    <property type="entry name" value="PseudoU_synth_PUS1_PUS2"/>
    <property type="match status" value="1"/>
</dbReference>
<keyword evidence="7" id="KW-1185">Reference proteome</keyword>
<evidence type="ECO:0000256" key="3">
    <source>
        <dbReference type="ARBA" id="ARBA00023235"/>
    </source>
</evidence>
<dbReference type="Pfam" id="PF01416">
    <property type="entry name" value="PseudoU_synth_1"/>
    <property type="match status" value="1"/>
</dbReference>
<evidence type="ECO:0000256" key="4">
    <source>
        <dbReference type="SAM" id="MobiDB-lite"/>
    </source>
</evidence>
<evidence type="ECO:0000259" key="5">
    <source>
        <dbReference type="Pfam" id="PF01416"/>
    </source>
</evidence>
<dbReference type="InterPro" id="IPR041708">
    <property type="entry name" value="PUS1/PUS2-like"/>
</dbReference>
<feature type="region of interest" description="Disordered" evidence="4">
    <location>
        <begin position="1"/>
        <end position="103"/>
    </location>
</feature>
<sequence length="485" mass="55491">MAASSKGIATMNEPEISNSNEKINESNNENTTEEKDSRLLPVADTPSGWPAPPQRKPKTGKERKEHFIKNRSWKAAESKPRWEDKKDDRPQQTGEKEPRLPKKKVAMLIGFNGTGYQGMQSNPDAKSIEGDLFDVLCKVGAVSKDNSTDPGKVQLVRAARTDKGVHAAGNLVSLKLITEDPDLVTKINDLLPEQIRVWGYVETSRSFHAKSSCDSRTYEYLLPSYVLMPPHKKELKDSPGAEDDKKLFIGDSEKVYYVARSTPEEIKIKDQYRVETSVFEEFRKSLDMFNGTHNFHNYTVGRSFKDKSSNRYMMNIETSEPMLIEDTEWISVKLHGQSFMLHQIRKMISMAAMIARSKTPTSLITKSFEADRINIPKAPALGLLLERPVYSIYNRKADKANEHDILTKSPEEAKHRDAIDFDKYKNEINDFKEKWIYKKIFETEKNERVFDDYFILLDSTPVTDYNYINSEGAIPKECIIVTKHT</sequence>
<dbReference type="Gene3D" id="3.30.70.580">
    <property type="entry name" value="Pseudouridine synthase I, catalytic domain, N-terminal subdomain"/>
    <property type="match status" value="1"/>
</dbReference>
<reference evidence="6 7" key="1">
    <citation type="submission" date="2024-04" db="EMBL/GenBank/DDBJ databases">
        <title>Symmetric and asymmetric DNA N6-adenine methylation regulates different biological responses in Mucorales.</title>
        <authorList>
            <consortium name="Lawrence Berkeley National Laboratory"/>
            <person name="Lax C."/>
            <person name="Mondo S.J."/>
            <person name="Osorio-Concepcion M."/>
            <person name="Muszewska A."/>
            <person name="Corrochano-Luque M."/>
            <person name="Gutierrez G."/>
            <person name="Riley R."/>
            <person name="Lipzen A."/>
            <person name="Guo J."/>
            <person name="Hundley H."/>
            <person name="Amirebrahimi M."/>
            <person name="Ng V."/>
            <person name="Lorenzo-Gutierrez D."/>
            <person name="Binder U."/>
            <person name="Yang J."/>
            <person name="Song Y."/>
            <person name="Canovas D."/>
            <person name="Navarro E."/>
            <person name="Freitag M."/>
            <person name="Gabaldon T."/>
            <person name="Grigoriev I.V."/>
            <person name="Corrochano L.M."/>
            <person name="Nicolas F.E."/>
            <person name="Garre V."/>
        </authorList>
    </citation>
    <scope>NUCLEOTIDE SEQUENCE [LARGE SCALE GENOMIC DNA]</scope>
    <source>
        <strain evidence="6 7">L51</strain>
    </source>
</reference>
<dbReference type="InterPro" id="IPR020094">
    <property type="entry name" value="TruA/RsuA/RluB/E/F_N"/>
</dbReference>
<feature type="domain" description="Pseudouridine synthase I TruA alpha/beta" evidence="5">
    <location>
        <begin position="288"/>
        <end position="390"/>
    </location>
</feature>
<name>A0ABR3AJV3_PHYBL</name>
<protein>
    <submittedName>
        <fullName evidence="6">Pseudouridine synthase</fullName>
    </submittedName>
</protein>
<evidence type="ECO:0000256" key="2">
    <source>
        <dbReference type="ARBA" id="ARBA00022694"/>
    </source>
</evidence>
<keyword evidence="3" id="KW-0413">Isomerase</keyword>
<comment type="similarity">
    <text evidence="1">Belongs to the tRNA pseudouridine synthase TruA family.</text>
</comment>
<dbReference type="PANTHER" id="PTHR11142">
    <property type="entry name" value="PSEUDOURIDYLATE SYNTHASE"/>
    <property type="match status" value="1"/>
</dbReference>
<dbReference type="InterPro" id="IPR020103">
    <property type="entry name" value="PsdUridine_synth_cat_dom_sf"/>
</dbReference>
<feature type="compositionally biased region" description="Basic and acidic residues" evidence="4">
    <location>
        <begin position="59"/>
        <end position="100"/>
    </location>
</feature>
<dbReference type="HAMAP" id="MF_00171">
    <property type="entry name" value="TruA"/>
    <property type="match status" value="1"/>
</dbReference>
<feature type="compositionally biased region" description="Low complexity" evidence="4">
    <location>
        <begin position="12"/>
        <end position="30"/>
    </location>
</feature>